<evidence type="ECO:0000313" key="3">
    <source>
        <dbReference type="Proteomes" id="UP000001693"/>
    </source>
</evidence>
<dbReference type="HOGENOM" id="CLU_136674_0_0_4"/>
<keyword evidence="1" id="KW-1133">Transmembrane helix</keyword>
<keyword evidence="3" id="KW-1185">Reference proteome</keyword>
<gene>
    <name evidence="2" type="ordered locus">Lcho_1869</name>
</gene>
<protein>
    <recommendedName>
        <fullName evidence="4">DUF1772 domain-containing protein</fullName>
    </recommendedName>
</protein>
<dbReference type="OrthoDB" id="5506870at2"/>
<dbReference type="RefSeq" id="WP_012346897.1">
    <property type="nucleotide sequence ID" value="NC_010524.1"/>
</dbReference>
<dbReference type="KEGG" id="lch:Lcho_1869"/>
<dbReference type="EMBL" id="CP001013">
    <property type="protein sequence ID" value="ACB34136.1"/>
    <property type="molecule type" value="Genomic_DNA"/>
</dbReference>
<feature type="transmembrane region" description="Helical" evidence="1">
    <location>
        <begin position="12"/>
        <end position="34"/>
    </location>
</feature>
<accession>B1Y009</accession>
<feature type="transmembrane region" description="Helical" evidence="1">
    <location>
        <begin position="133"/>
        <end position="150"/>
    </location>
</feature>
<keyword evidence="1" id="KW-0472">Membrane</keyword>
<feature type="transmembrane region" description="Helical" evidence="1">
    <location>
        <begin position="54"/>
        <end position="74"/>
    </location>
</feature>
<dbReference type="AlphaFoldDB" id="B1Y009"/>
<evidence type="ECO:0000313" key="2">
    <source>
        <dbReference type="EMBL" id="ACB34136.1"/>
    </source>
</evidence>
<organism evidence="2 3">
    <name type="scientific">Leptothrix cholodnii (strain ATCC 51168 / LMG 8142 / SP-6)</name>
    <name type="common">Leptothrix discophora (strain SP-6)</name>
    <dbReference type="NCBI Taxonomy" id="395495"/>
    <lineage>
        <taxon>Bacteria</taxon>
        <taxon>Pseudomonadati</taxon>
        <taxon>Pseudomonadota</taxon>
        <taxon>Betaproteobacteria</taxon>
        <taxon>Burkholderiales</taxon>
        <taxon>Sphaerotilaceae</taxon>
        <taxon>Leptothrix</taxon>
    </lineage>
</organism>
<reference evidence="2 3" key="1">
    <citation type="submission" date="2008-03" db="EMBL/GenBank/DDBJ databases">
        <title>Complete sequence of Leptothrix cholodnii SP-6.</title>
        <authorList>
            <consortium name="US DOE Joint Genome Institute"/>
            <person name="Copeland A."/>
            <person name="Lucas S."/>
            <person name="Lapidus A."/>
            <person name="Glavina del Rio T."/>
            <person name="Dalin E."/>
            <person name="Tice H."/>
            <person name="Bruce D."/>
            <person name="Goodwin L."/>
            <person name="Pitluck S."/>
            <person name="Chertkov O."/>
            <person name="Brettin T."/>
            <person name="Detter J.C."/>
            <person name="Han C."/>
            <person name="Kuske C.R."/>
            <person name="Schmutz J."/>
            <person name="Larimer F."/>
            <person name="Land M."/>
            <person name="Hauser L."/>
            <person name="Kyrpides N."/>
            <person name="Lykidis A."/>
            <person name="Emerson D."/>
            <person name="Richardson P."/>
        </authorList>
    </citation>
    <scope>NUCLEOTIDE SEQUENCE [LARGE SCALE GENOMIC DNA]</scope>
    <source>
        <strain evidence="3">ATCC 51168 / LMG 8142 / SP-6</strain>
    </source>
</reference>
<proteinExistence type="predicted"/>
<evidence type="ECO:0000256" key="1">
    <source>
        <dbReference type="SAM" id="Phobius"/>
    </source>
</evidence>
<feature type="transmembrane region" description="Helical" evidence="1">
    <location>
        <begin position="86"/>
        <end position="104"/>
    </location>
</feature>
<evidence type="ECO:0008006" key="4">
    <source>
        <dbReference type="Google" id="ProtNLM"/>
    </source>
</evidence>
<dbReference type="Proteomes" id="UP000001693">
    <property type="component" value="Chromosome"/>
</dbReference>
<dbReference type="STRING" id="395495.Lcho_1869"/>
<dbReference type="eggNOG" id="ENOG5032T9U">
    <property type="taxonomic scope" value="Bacteria"/>
</dbReference>
<keyword evidence="1" id="KW-0812">Transmembrane</keyword>
<name>B1Y009_LEPCP</name>
<sequence precursor="true">MKGRLLIANHGFLLLCASMYLGTGGSLVLFSFPVASQLTPDNYYLQFVPQVQAATEFFTTMTRLMLAGGVVMLVAEWRQPTRWVPIVVLLAVLAATAITMKWIFPLNAAMAGPITDAAELRRVLDEWMQLNRIRVGLWCVQWAALAWYFARWAHRGRYRATGPGY</sequence>